<evidence type="ECO:0000313" key="1">
    <source>
        <dbReference type="EMBL" id="AAI29867.1"/>
    </source>
</evidence>
<dbReference type="MGI" id="MGI:1929485">
    <property type="gene designation" value="Nif3l1"/>
</dbReference>
<organism evidence="1">
    <name type="scientific">Mus musculus</name>
    <name type="common">Mouse</name>
    <dbReference type="NCBI Taxonomy" id="10090"/>
    <lineage>
        <taxon>Eukaryota</taxon>
        <taxon>Metazoa</taxon>
        <taxon>Chordata</taxon>
        <taxon>Craniata</taxon>
        <taxon>Vertebrata</taxon>
        <taxon>Euteleostomi</taxon>
        <taxon>Mammalia</taxon>
        <taxon>Eutheria</taxon>
        <taxon>Euarchontoglires</taxon>
        <taxon>Glires</taxon>
        <taxon>Rodentia</taxon>
        <taxon>Myomorpha</taxon>
        <taxon>Muroidea</taxon>
        <taxon>Muridae</taxon>
        <taxon>Murinae</taxon>
        <taxon>Mus</taxon>
        <taxon>Mus</taxon>
    </lineage>
</organism>
<dbReference type="AGR" id="MGI:1929485"/>
<gene>
    <name evidence="2" type="primary">Nif3l1</name>
    <name evidence="1" type="synonym">Daam2</name>
</gene>
<dbReference type="EMBL" id="BC129866">
    <property type="protein sequence ID" value="AAI29867.1"/>
    <property type="molecule type" value="mRNA"/>
</dbReference>
<name>A1L328_MOUSE</name>
<dbReference type="AlphaFoldDB" id="A1L328"/>
<reference evidence="1" key="1">
    <citation type="journal article" date="2004" name="Genome Res.">
        <title>The status, quality, and expansion of the NIH full-length cDNA project: the Mammalian Gene Collection (MGC).</title>
        <authorList>
            <consortium name="The MGC Project Team"/>
            <person name="Gerhard D.S."/>
            <person name="Wagner L."/>
            <person name="Feingold E.A."/>
            <person name="Shenmen C.M."/>
            <person name="Grouse L.H."/>
            <person name="Schuler G."/>
            <person name="Klein S.L."/>
            <person name="Old S."/>
            <person name="Rasooly R."/>
            <person name="Good P."/>
            <person name="Guyer M."/>
            <person name="Peck A.M."/>
            <person name="Derge J.G."/>
            <person name="Lipman D."/>
            <person name="Collins F.S."/>
            <person name="Jang W."/>
            <person name="Sherry S."/>
            <person name="Feolo M."/>
            <person name="Misquitta L."/>
            <person name="Lee E."/>
            <person name="Rotmistrovsky K."/>
            <person name="Greenhut S.F."/>
            <person name="Schaefer C.F."/>
            <person name="Buetow K."/>
            <person name="Bonner T.I."/>
            <person name="Haussler D."/>
            <person name="Kent J."/>
            <person name="Kiekhaus M."/>
            <person name="Furey T."/>
            <person name="Brent M."/>
            <person name="Prange C."/>
            <person name="Schreiber K."/>
            <person name="Shapiro N."/>
            <person name="Bhat N.K."/>
            <person name="Hopkins R.F."/>
            <person name="Hsie F."/>
            <person name="Driscoll T."/>
            <person name="Soares M.B."/>
            <person name="Casavant T.L."/>
            <person name="Scheetz T.E."/>
            <person name="Brown-stein M.J."/>
            <person name="Usdin T.B."/>
            <person name="Toshiyuki S."/>
            <person name="Carninci P."/>
            <person name="Piao Y."/>
            <person name="Dudekula D.B."/>
            <person name="Ko M.S."/>
            <person name="Kawakami K."/>
            <person name="Suzuki Y."/>
            <person name="Sugano S."/>
            <person name="Gruber C.E."/>
            <person name="Smith M.R."/>
            <person name="Simmons B."/>
            <person name="Moore T."/>
            <person name="Waterman R."/>
            <person name="Johnson S.L."/>
            <person name="Ruan Y."/>
            <person name="Wei C.L."/>
            <person name="Mathavan S."/>
            <person name="Gunaratne P.H."/>
            <person name="Wu J."/>
            <person name="Garcia A.M."/>
            <person name="Hulyk S.W."/>
            <person name="Fuh E."/>
            <person name="Yuan Y."/>
            <person name="Sneed A."/>
            <person name="Kowis C."/>
            <person name="Hodgson A."/>
            <person name="Muzny D.M."/>
            <person name="McPherson J."/>
            <person name="Gibbs R.A."/>
            <person name="Fahey J."/>
            <person name="Helton E."/>
            <person name="Ketteman M."/>
            <person name="Madan A."/>
            <person name="Rodrigues S."/>
            <person name="Sanchez A."/>
            <person name="Whiting M."/>
            <person name="Madari A."/>
            <person name="Young A.C."/>
            <person name="Wetherby K.D."/>
            <person name="Granite S.J."/>
            <person name="Kwong P.N."/>
            <person name="Brinkley C.P."/>
            <person name="Pearson R.L."/>
            <person name="Bouffard G.G."/>
            <person name="Blakesly R.W."/>
            <person name="Green E.D."/>
            <person name="Dickson M.C."/>
            <person name="Rodriguez A.C."/>
            <person name="Grimwood J."/>
            <person name="Schmutz J."/>
            <person name="Myers R.M."/>
            <person name="Butterfield Y.S."/>
            <person name="Griffith M."/>
            <person name="Griffith O.L."/>
            <person name="Krzywinski M.I."/>
            <person name="Liao N."/>
            <person name="Morin R."/>
            <person name="Morrin R."/>
            <person name="Palmquist D."/>
            <person name="Petrescu A.S."/>
            <person name="Skalska U."/>
            <person name="Smailus D.E."/>
            <person name="Stott J.M."/>
            <person name="Schnerch A."/>
            <person name="Schein J.E."/>
            <person name="Jones S.J."/>
            <person name="Holt R.A."/>
            <person name="Baross A."/>
            <person name="Marra M.A."/>
            <person name="Clifton S."/>
            <person name="Makowski K.A."/>
            <person name="Bosak S."/>
            <person name="Malek J."/>
        </authorList>
    </citation>
    <scope>NUCLEOTIDE SEQUENCE [LARGE SCALE MRNA]</scope>
    <source>
        <tissue evidence="1">PCR rescued clones</tissue>
    </source>
</reference>
<proteinExistence type="evidence at transcript level"/>
<protein>
    <submittedName>
        <fullName evidence="1">Daam2 protein</fullName>
    </submittedName>
</protein>
<sequence>MGRLCTLDESVSLAIMIERIKTHLKLSHLRLALGVGRTLGKYLSSSGRYTVTLDKFWFYLFLTPDLTEHRMASNSCSLCFCL</sequence>
<evidence type="ECO:0000313" key="2">
    <source>
        <dbReference type="MGI" id="MGI:1929485"/>
    </source>
</evidence>
<accession>A1L328</accession>